<accession>A0A1Q4H919</accession>
<protein>
    <recommendedName>
        <fullName evidence="11">ATP synthase subunit I</fullName>
    </recommendedName>
</protein>
<reference evidence="8 10" key="2">
    <citation type="submission" date="2017-10" db="EMBL/GenBank/DDBJ databases">
        <title>The new phylogeny of genus Mycobacterium.</title>
        <authorList>
            <person name="Tortoli E."/>
            <person name="Trovato A."/>
            <person name="Cirillo D.M."/>
        </authorList>
    </citation>
    <scope>NUCLEOTIDE SEQUENCE [LARGE SCALE GENOMIC DNA]</scope>
    <source>
        <strain evidence="8 10">IP141170001</strain>
    </source>
</reference>
<evidence type="ECO:0000313" key="8">
    <source>
        <dbReference type="EMBL" id="PEG54363.1"/>
    </source>
</evidence>
<dbReference type="InterPro" id="IPR005598">
    <property type="entry name" value="ATP_synth_I"/>
</dbReference>
<evidence type="ECO:0000256" key="5">
    <source>
        <dbReference type="ARBA" id="ARBA00023136"/>
    </source>
</evidence>
<dbReference type="EMBL" id="PDCR01000013">
    <property type="protein sequence ID" value="PEG54363.1"/>
    <property type="molecule type" value="Genomic_DNA"/>
</dbReference>
<name>A0A1Q4H919_9MYCO</name>
<evidence type="ECO:0000256" key="6">
    <source>
        <dbReference type="SAM" id="Phobius"/>
    </source>
</evidence>
<evidence type="ECO:0000313" key="9">
    <source>
        <dbReference type="Proteomes" id="UP000191039"/>
    </source>
</evidence>
<feature type="transmembrane region" description="Helical" evidence="6">
    <location>
        <begin position="20"/>
        <end position="37"/>
    </location>
</feature>
<evidence type="ECO:0000256" key="2">
    <source>
        <dbReference type="ARBA" id="ARBA00022475"/>
    </source>
</evidence>
<keyword evidence="5 6" id="KW-0472">Membrane</keyword>
<comment type="subcellular location">
    <subcellularLocation>
        <location evidence="1">Cell membrane</location>
        <topology evidence="1">Multi-pass membrane protein</topology>
    </subcellularLocation>
</comment>
<comment type="caution">
    <text evidence="7">The sequence shown here is derived from an EMBL/GenBank/DDBJ whole genome shotgun (WGS) entry which is preliminary data.</text>
</comment>
<feature type="transmembrane region" description="Helical" evidence="6">
    <location>
        <begin position="109"/>
        <end position="131"/>
    </location>
</feature>
<organism evidence="7 9">
    <name type="scientific">Mycolicibacterium diernhoferi</name>
    <dbReference type="NCBI Taxonomy" id="1801"/>
    <lineage>
        <taxon>Bacteria</taxon>
        <taxon>Bacillati</taxon>
        <taxon>Actinomycetota</taxon>
        <taxon>Actinomycetes</taxon>
        <taxon>Mycobacteriales</taxon>
        <taxon>Mycobacteriaceae</taxon>
        <taxon>Mycolicibacterium</taxon>
    </lineage>
</organism>
<keyword evidence="3 6" id="KW-0812">Transmembrane</keyword>
<dbReference type="Proteomes" id="UP000220340">
    <property type="component" value="Unassembled WGS sequence"/>
</dbReference>
<feature type="transmembrane region" description="Helical" evidence="6">
    <location>
        <begin position="82"/>
        <end position="103"/>
    </location>
</feature>
<dbReference type="AlphaFoldDB" id="A0A1Q4H919"/>
<feature type="transmembrane region" description="Helical" evidence="6">
    <location>
        <begin position="43"/>
        <end position="62"/>
    </location>
</feature>
<evidence type="ECO:0000313" key="10">
    <source>
        <dbReference type="Proteomes" id="UP000220340"/>
    </source>
</evidence>
<evidence type="ECO:0000256" key="4">
    <source>
        <dbReference type="ARBA" id="ARBA00022989"/>
    </source>
</evidence>
<dbReference type="Pfam" id="PF03899">
    <property type="entry name" value="ATP-synt_I"/>
    <property type="match status" value="1"/>
</dbReference>
<dbReference type="STRING" id="1801.BRW64_20405"/>
<gene>
    <name evidence="7" type="ORF">BV510_03520</name>
    <name evidence="8" type="ORF">CRI78_11580</name>
</gene>
<proteinExistence type="predicted"/>
<reference evidence="7 9" key="1">
    <citation type="submission" date="2016-09" db="EMBL/GenBank/DDBJ databases">
        <title>genome sequences of unsequenced Mycobacteria.</title>
        <authorList>
            <person name="Greninger A.L."/>
            <person name="Jerome K.R."/>
            <person name="Mcnair B."/>
            <person name="Wallis C."/>
            <person name="Fang F."/>
        </authorList>
    </citation>
    <scope>NUCLEOTIDE SEQUENCE [LARGE SCALE GENOMIC DNA]</scope>
    <source>
        <strain evidence="7 9">BM1</strain>
    </source>
</reference>
<evidence type="ECO:0000256" key="1">
    <source>
        <dbReference type="ARBA" id="ARBA00004651"/>
    </source>
</evidence>
<sequence>MTTPAQDAPLVFPSVAFRPLRLLIVCVALTAVAVAAAGFVGNIFFGVFFGLGLGLGLLNALLVRRAVESITMQDHPLKKKMAINSATRLLVITAVALVVAIFFKAHGGIAVLFGLAIFQALLVMSTSIPVLKKIRSNGLDVEDVSASDSKD</sequence>
<evidence type="ECO:0008006" key="11">
    <source>
        <dbReference type="Google" id="ProtNLM"/>
    </source>
</evidence>
<dbReference type="Proteomes" id="UP000191039">
    <property type="component" value="Unassembled WGS sequence"/>
</dbReference>
<dbReference type="RefSeq" id="WP_073858398.1">
    <property type="nucleotide sequence ID" value="NZ_BAAATC010000001.1"/>
</dbReference>
<keyword evidence="4 6" id="KW-1133">Transmembrane helix</keyword>
<dbReference type="OrthoDB" id="3689128at2"/>
<keyword evidence="2" id="KW-1003">Cell membrane</keyword>
<evidence type="ECO:0000256" key="3">
    <source>
        <dbReference type="ARBA" id="ARBA00022692"/>
    </source>
</evidence>
<keyword evidence="10" id="KW-1185">Reference proteome</keyword>
<evidence type="ECO:0000313" key="7">
    <source>
        <dbReference type="EMBL" id="OPE55738.1"/>
    </source>
</evidence>
<dbReference type="GO" id="GO:0005886">
    <property type="term" value="C:plasma membrane"/>
    <property type="evidence" value="ECO:0007669"/>
    <property type="project" value="UniProtKB-SubCell"/>
</dbReference>
<dbReference type="EMBL" id="MIJD01000020">
    <property type="protein sequence ID" value="OPE55738.1"/>
    <property type="molecule type" value="Genomic_DNA"/>
</dbReference>